<gene>
    <name evidence="10" type="ORF">SHERM_07954</name>
</gene>
<evidence type="ECO:0000259" key="9">
    <source>
        <dbReference type="Pfam" id="PF13359"/>
    </source>
</evidence>
<proteinExistence type="inferred from homology"/>
<keyword evidence="7" id="KW-0539">Nucleus</keyword>
<protein>
    <recommendedName>
        <fullName evidence="12">DDE Tnp4 domain-containing protein</fullName>
    </recommendedName>
</protein>
<keyword evidence="6" id="KW-0378">Hydrolase</keyword>
<dbReference type="Pfam" id="PF12776">
    <property type="entry name" value="Myb_DNA-bind_3"/>
    <property type="match status" value="1"/>
</dbReference>
<dbReference type="Proteomes" id="UP001153555">
    <property type="component" value="Unassembled WGS sequence"/>
</dbReference>
<feature type="non-terminal residue" evidence="10">
    <location>
        <position position="318"/>
    </location>
</feature>
<evidence type="ECO:0000256" key="4">
    <source>
        <dbReference type="ARBA" id="ARBA00022722"/>
    </source>
</evidence>
<evidence type="ECO:0000313" key="11">
    <source>
        <dbReference type="Proteomes" id="UP001153555"/>
    </source>
</evidence>
<dbReference type="EMBL" id="CACSLK010034598">
    <property type="protein sequence ID" value="CAA0842090.1"/>
    <property type="molecule type" value="Genomic_DNA"/>
</dbReference>
<evidence type="ECO:0000256" key="3">
    <source>
        <dbReference type="ARBA" id="ARBA00006958"/>
    </source>
</evidence>
<keyword evidence="11" id="KW-1185">Reference proteome</keyword>
<evidence type="ECO:0000256" key="1">
    <source>
        <dbReference type="ARBA" id="ARBA00001968"/>
    </source>
</evidence>
<dbReference type="PANTHER" id="PTHR22930">
    <property type="match status" value="1"/>
</dbReference>
<evidence type="ECO:0000256" key="5">
    <source>
        <dbReference type="ARBA" id="ARBA00022723"/>
    </source>
</evidence>
<dbReference type="InterPro" id="IPR045249">
    <property type="entry name" value="HARBI1-like"/>
</dbReference>
<evidence type="ECO:0000256" key="7">
    <source>
        <dbReference type="ARBA" id="ARBA00023242"/>
    </source>
</evidence>
<name>A0A9N7RRT7_STRHE</name>
<dbReference type="GO" id="GO:0004518">
    <property type="term" value="F:nuclease activity"/>
    <property type="evidence" value="ECO:0007669"/>
    <property type="project" value="UniProtKB-KW"/>
</dbReference>
<evidence type="ECO:0000256" key="6">
    <source>
        <dbReference type="ARBA" id="ARBA00022801"/>
    </source>
</evidence>
<dbReference type="OrthoDB" id="1302841at2759"/>
<comment type="similarity">
    <text evidence="3">Belongs to the HARBI1 family.</text>
</comment>
<comment type="caution">
    <text evidence="10">The sequence shown here is derived from an EMBL/GenBank/DDBJ whole genome shotgun (WGS) entry which is preliminary data.</text>
</comment>
<comment type="subcellular location">
    <subcellularLocation>
        <location evidence="2">Nucleus</location>
    </subcellularLocation>
</comment>
<keyword evidence="4" id="KW-0540">Nuclease</keyword>
<evidence type="ECO:0000259" key="8">
    <source>
        <dbReference type="Pfam" id="PF12776"/>
    </source>
</evidence>
<feature type="non-terminal residue" evidence="10">
    <location>
        <position position="1"/>
    </location>
</feature>
<evidence type="ECO:0000313" key="10">
    <source>
        <dbReference type="EMBL" id="CAA0842090.1"/>
    </source>
</evidence>
<dbReference type="GO" id="GO:0016787">
    <property type="term" value="F:hydrolase activity"/>
    <property type="evidence" value="ECO:0007669"/>
    <property type="project" value="UniProtKB-KW"/>
</dbReference>
<organism evidence="10 11">
    <name type="scientific">Striga hermonthica</name>
    <name type="common">Purple witchweed</name>
    <name type="synonym">Buchnera hermonthica</name>
    <dbReference type="NCBI Taxonomy" id="68872"/>
    <lineage>
        <taxon>Eukaryota</taxon>
        <taxon>Viridiplantae</taxon>
        <taxon>Streptophyta</taxon>
        <taxon>Embryophyta</taxon>
        <taxon>Tracheophyta</taxon>
        <taxon>Spermatophyta</taxon>
        <taxon>Magnoliopsida</taxon>
        <taxon>eudicotyledons</taxon>
        <taxon>Gunneridae</taxon>
        <taxon>Pentapetalae</taxon>
        <taxon>asterids</taxon>
        <taxon>lamiids</taxon>
        <taxon>Lamiales</taxon>
        <taxon>Orobanchaceae</taxon>
        <taxon>Buchnereae</taxon>
        <taxon>Striga</taxon>
    </lineage>
</organism>
<dbReference type="InterPro" id="IPR024752">
    <property type="entry name" value="Myb/SANT-like_dom"/>
</dbReference>
<keyword evidence="5" id="KW-0479">Metal-binding</keyword>
<dbReference type="GO" id="GO:0046872">
    <property type="term" value="F:metal ion binding"/>
    <property type="evidence" value="ECO:0007669"/>
    <property type="project" value="UniProtKB-KW"/>
</dbReference>
<sequence length="318" mass="35775">GCLGALDGTYIPVRVPSHMHGRYRNRKTSICVNVLGVCNREMNFSYVLTGWEGSAADSRVLRDAVHRNGGLRVPIDDFGDGNRAPTNYRELFNLRHARARNVIERSFGVLKMRWAVLRSKTFFSIATQNKIILACCLLQNYIRASMNVDPMEFDGESFVSQSENHSGEDPPEYVDVVDPTPEFSNWRDTLAISIVDSSSLMVSSATGGRNSKSNGNRRVWTMEEERALINGLKELVSRGWKCDNGFRNGYTALLEKHMSDVFPNTDLKAEPHISSKISVWKKNYGLIAGMMATSGFGWSDTGNMVTVREEDVWIEYLK</sequence>
<dbReference type="AlphaFoldDB" id="A0A9N7RRT7"/>
<dbReference type="GO" id="GO:0005634">
    <property type="term" value="C:nucleus"/>
    <property type="evidence" value="ECO:0007669"/>
    <property type="project" value="UniProtKB-SubCell"/>
</dbReference>
<dbReference type="PANTHER" id="PTHR22930:SF281">
    <property type="entry name" value="NUCLEASE"/>
    <property type="match status" value="1"/>
</dbReference>
<dbReference type="InterPro" id="IPR027806">
    <property type="entry name" value="HARBI1_dom"/>
</dbReference>
<dbReference type="Pfam" id="PF13359">
    <property type="entry name" value="DDE_Tnp_4"/>
    <property type="match status" value="1"/>
</dbReference>
<evidence type="ECO:0000256" key="2">
    <source>
        <dbReference type="ARBA" id="ARBA00004123"/>
    </source>
</evidence>
<evidence type="ECO:0008006" key="12">
    <source>
        <dbReference type="Google" id="ProtNLM"/>
    </source>
</evidence>
<reference evidence="10" key="1">
    <citation type="submission" date="2019-12" db="EMBL/GenBank/DDBJ databases">
        <authorList>
            <person name="Scholes J."/>
        </authorList>
    </citation>
    <scope>NUCLEOTIDE SEQUENCE</scope>
</reference>
<comment type="cofactor">
    <cofactor evidence="1">
        <name>a divalent metal cation</name>
        <dbReference type="ChEBI" id="CHEBI:60240"/>
    </cofactor>
</comment>
<feature type="domain" description="DDE Tnp4" evidence="9">
    <location>
        <begin position="6"/>
        <end position="140"/>
    </location>
</feature>
<feature type="domain" description="Myb/SANT-like" evidence="8">
    <location>
        <begin position="220"/>
        <end position="316"/>
    </location>
</feature>
<accession>A0A9N7RRT7</accession>